<feature type="compositionally biased region" description="Basic and acidic residues" evidence="9">
    <location>
        <begin position="460"/>
        <end position="472"/>
    </location>
</feature>
<dbReference type="CDD" id="cd20108">
    <property type="entry name" value="MBT_SCMH1_rpt2"/>
    <property type="match status" value="1"/>
</dbReference>
<comment type="similarity">
    <text evidence="2">Belongs to the SCM family.</text>
</comment>
<dbReference type="RefSeq" id="XP_026637570.1">
    <property type="nucleotide sequence ID" value="XM_026781769.1"/>
</dbReference>
<dbReference type="InterPro" id="IPR021987">
    <property type="entry name" value="SLED"/>
</dbReference>
<dbReference type="InterPro" id="IPR013761">
    <property type="entry name" value="SAM/pointed_sf"/>
</dbReference>
<evidence type="ECO:0000256" key="6">
    <source>
        <dbReference type="ARBA" id="ARBA00023163"/>
    </source>
</evidence>
<dbReference type="InterPro" id="IPR047531">
    <property type="entry name" value="SAM_Scm-like"/>
</dbReference>
<keyword evidence="7" id="KW-0539">Nucleus</keyword>
<dbReference type="Pfam" id="PF02820">
    <property type="entry name" value="MBT"/>
    <property type="match status" value="2"/>
</dbReference>
<evidence type="ECO:0000256" key="2">
    <source>
        <dbReference type="ARBA" id="ARBA00008469"/>
    </source>
</evidence>
<dbReference type="SMART" id="SM00454">
    <property type="entry name" value="SAM"/>
    <property type="match status" value="1"/>
</dbReference>
<evidence type="ECO:0000256" key="5">
    <source>
        <dbReference type="ARBA" id="ARBA00023015"/>
    </source>
</evidence>
<dbReference type="Proteomes" id="UP000694915">
    <property type="component" value="Chromosome 10"/>
</dbReference>
<dbReference type="Pfam" id="PF12140">
    <property type="entry name" value="SLED"/>
    <property type="match status" value="1"/>
</dbReference>
<dbReference type="SUPFAM" id="SSF47769">
    <property type="entry name" value="SAM/Pointed domain"/>
    <property type="match status" value="1"/>
</dbReference>
<keyword evidence="11" id="KW-1185">Reference proteome</keyword>
<dbReference type="InterPro" id="IPR050548">
    <property type="entry name" value="PcG_chromatin_remod_factors"/>
</dbReference>
<dbReference type="SMART" id="SM00561">
    <property type="entry name" value="MBT"/>
    <property type="match status" value="2"/>
</dbReference>
<evidence type="ECO:0000256" key="8">
    <source>
        <dbReference type="PROSITE-ProRule" id="PRU00459"/>
    </source>
</evidence>
<dbReference type="CDD" id="cd09578">
    <property type="entry name" value="SAM_Scm"/>
    <property type="match status" value="1"/>
</dbReference>
<dbReference type="PANTHER" id="PTHR12247:SF68">
    <property type="entry name" value="POLYCOMB PROTEIN SCMH1"/>
    <property type="match status" value="1"/>
</dbReference>
<dbReference type="PANTHER" id="PTHR12247">
    <property type="entry name" value="POLYCOMB GROUP PROTEIN"/>
    <property type="match status" value="1"/>
</dbReference>
<protein>
    <submittedName>
        <fullName evidence="12">Polycomb protein SCMH1 isoform X5</fullName>
    </submittedName>
</protein>
<evidence type="ECO:0000256" key="3">
    <source>
        <dbReference type="ARBA" id="ARBA00022491"/>
    </source>
</evidence>
<evidence type="ECO:0000256" key="1">
    <source>
        <dbReference type="ARBA" id="ARBA00004123"/>
    </source>
</evidence>
<evidence type="ECO:0000313" key="12">
    <source>
        <dbReference type="RefSeq" id="XP_026637570.1"/>
    </source>
</evidence>
<dbReference type="PROSITE" id="PS51079">
    <property type="entry name" value="MBT"/>
    <property type="match status" value="2"/>
</dbReference>
<evidence type="ECO:0000259" key="10">
    <source>
        <dbReference type="PROSITE" id="PS50105"/>
    </source>
</evidence>
<reference evidence="12" key="1">
    <citation type="submission" date="2025-08" db="UniProtKB">
        <authorList>
            <consortium name="RefSeq"/>
        </authorList>
    </citation>
    <scope>IDENTIFICATION</scope>
</reference>
<dbReference type="GeneID" id="101991267"/>
<dbReference type="PROSITE" id="PS50105">
    <property type="entry name" value="SAM_DOMAIN"/>
    <property type="match status" value="1"/>
</dbReference>
<dbReference type="InterPro" id="IPR047280">
    <property type="entry name" value="MBT_SCMH1_rpt2"/>
</dbReference>
<keyword evidence="6" id="KW-0804">Transcription</keyword>
<dbReference type="InterPro" id="IPR038348">
    <property type="entry name" value="SLED_sf"/>
</dbReference>
<feature type="domain" description="SAM" evidence="10">
    <location>
        <begin position="478"/>
        <end position="543"/>
    </location>
</feature>
<dbReference type="Gene3D" id="3.90.1150.190">
    <property type="entry name" value="SLED domain"/>
    <property type="match status" value="1"/>
</dbReference>
<comment type="subcellular location">
    <subcellularLocation>
        <location evidence="1">Nucleus</location>
    </subcellularLocation>
</comment>
<evidence type="ECO:0000256" key="9">
    <source>
        <dbReference type="SAM" id="MobiDB-lite"/>
    </source>
</evidence>
<feature type="repeat" description="MBT" evidence="8">
    <location>
        <begin position="28"/>
        <end position="126"/>
    </location>
</feature>
<dbReference type="Gene3D" id="2.30.30.140">
    <property type="match status" value="2"/>
</dbReference>
<dbReference type="InterPro" id="IPR004092">
    <property type="entry name" value="Mbt"/>
</dbReference>
<name>A0ABM1U6F8_MICOH</name>
<evidence type="ECO:0000256" key="7">
    <source>
        <dbReference type="ARBA" id="ARBA00023242"/>
    </source>
</evidence>
<proteinExistence type="inferred from homology"/>
<keyword evidence="5" id="KW-0805">Transcription regulation</keyword>
<dbReference type="InterPro" id="IPR047279">
    <property type="entry name" value="MBT_SCMH1_rpt1"/>
</dbReference>
<organism evidence="11 12">
    <name type="scientific">Microtus ochrogaster</name>
    <name type="common">Prairie vole</name>
    <dbReference type="NCBI Taxonomy" id="79684"/>
    <lineage>
        <taxon>Eukaryota</taxon>
        <taxon>Metazoa</taxon>
        <taxon>Chordata</taxon>
        <taxon>Craniata</taxon>
        <taxon>Vertebrata</taxon>
        <taxon>Euteleostomi</taxon>
        <taxon>Mammalia</taxon>
        <taxon>Eutheria</taxon>
        <taxon>Euarchontoglires</taxon>
        <taxon>Glires</taxon>
        <taxon>Rodentia</taxon>
        <taxon>Myomorpha</taxon>
        <taxon>Muroidea</taxon>
        <taxon>Cricetidae</taxon>
        <taxon>Arvicolinae</taxon>
        <taxon>Microtus</taxon>
    </lineage>
</organism>
<feature type="repeat" description="MBT" evidence="8">
    <location>
        <begin position="134"/>
        <end position="235"/>
    </location>
</feature>
<gene>
    <name evidence="12" type="primary">Scmh1</name>
</gene>
<sequence>MLVCYSVLACESLWDLPCSIMGSPLGHFTWDKYLKETCSVPAPVHCFKQSYTPPSNEFKISMKLEAQDPRNTTSTCIATVVGLTGARLRLRLDGSDNKNDFWRLVDSSEIQPVGNCEKNGGMLQPPLGFRLNASSWPMFLLKTLNGAEMAPIKIFHKEPPSPSHNFFKMGMKLEAVDRKNPHFICPATIGEVRGSEVLVTFDGWRGAFDYWCRFDSRDIFPVGWCSLTGDNLQPPGTKVCIYLNKSGSTGPHLDKKKIQRLPDHFGPARASVVLQQAVQACIDCAYHQKTVFSFLKQGHGGEVISAIFDREQHTLNLPAVNSITYVLRFLEKLCHNLRSDNLFGNQPFTQTHLPLTATEYSHSHDRYLPGESFALGNSLARSLETHSDLMDTALKPASLVGTSQNIRTPGYRPLAPSCGLPLSTASAVRRLCSRGVLKGTNERRDMESFWKRSHSPGSDRYLESRDAPRLSGRDPSSWSVEDVMQFVREADPQLGPHADLFRKHEIDGKALLLLRSDMMMKYMGLKLGPALKLSFHIDRLKQGKF</sequence>
<evidence type="ECO:0000256" key="4">
    <source>
        <dbReference type="ARBA" id="ARBA00022737"/>
    </source>
</evidence>
<dbReference type="CDD" id="cd20105">
    <property type="entry name" value="MBT_SCMH1_rpt1"/>
    <property type="match status" value="1"/>
</dbReference>
<keyword evidence="4" id="KW-0677">Repeat</keyword>
<dbReference type="SUPFAM" id="SSF63748">
    <property type="entry name" value="Tudor/PWWP/MBT"/>
    <property type="match status" value="2"/>
</dbReference>
<keyword evidence="3" id="KW-0678">Repressor</keyword>
<feature type="region of interest" description="Disordered" evidence="9">
    <location>
        <begin position="448"/>
        <end position="477"/>
    </location>
</feature>
<evidence type="ECO:0000313" key="11">
    <source>
        <dbReference type="Proteomes" id="UP000694915"/>
    </source>
</evidence>
<dbReference type="InterPro" id="IPR001660">
    <property type="entry name" value="SAM"/>
</dbReference>
<dbReference type="Gene3D" id="1.10.150.50">
    <property type="entry name" value="Transcription Factor, Ets-1"/>
    <property type="match status" value="1"/>
</dbReference>
<accession>A0ABM1U6F8</accession>
<dbReference type="Pfam" id="PF00536">
    <property type="entry name" value="SAM_1"/>
    <property type="match status" value="1"/>
</dbReference>